<sequence length="991" mass="104601">MDANAAAGAPAARSWIGQSIPRVEDKALLSGRGRFIDDLGVRPGTLHAAILRSPHAHANIVSTDVDAAKLARGVIAVLTGQDIKALTASLVVGVKAPVECWPIAVGRVRYAGEPVAVVVAESRYLAEDAIDLIEVEYEALPPVIDPIRAMDADSALLHDGFPNNIASDRSFKYGEPDQIFAEAERIIGISIRYPRNSCTPIETYGVVAEYDPGEQAFDVLANFQGPFSIHAVLSRALKVPGNRLRLRTPPDSGGSFGVKQGVFPYIALIAAAARATGRPVKWIEDRLEHLTASVSATNRATTLRAAVTDDGRILALDWDQVEDCGAHLRAPEPATLYRMHGNLTGAYDIAHVAVRNRVVVTNKTPTGLNRGFGGPQVYFALERLVHRIAVELKRDPVDVISCNLVPAGAFPYRTATGALLDSGDYPTAVARAVSEGGLAELKARREKVRAEGGIYGIGYTAVVEPSVSNMGYITTVMTPAERRKAGPKSGAQATATVSIDPVGSVSVQVASIPQGQGHRTVLAQVVADVLGLTPTDIRVNAEIDTAKDAWSIASGNYASRFAPAVAGTTKIAAERLAGKLARVAAAGLNTESDDIVFAGGFVLSKRNPDNKAPFSRIAALSHWSPGALADDVGQTIRETAFWTPPELSPPDDHDHINSSLCYGFIFDFCGIEVDRVTLQPRIDRYVTMHDCGTILHPAMVDGQVRGGFAQAVGAALYEEYAYAPDGSFLAGTFADYLLPTVAEVPEPLILHMQSASPFTPLGSKGVGEGNCMSTPVCIANAVADALGIADVELPLVPARLAEVLRGAEAAAPSSRSATRPGERKLTGEGSAMVAATPQQVWSMLLDPTTLSAVIPGCNAVKKISDTDFMADVTVRVGPVKSNYRARVTLIDLDHPSGVTLIGTADGALGFGAGKGRITLAPVAGEGTSVHYRYEAEIGGKIASIGGRLLDGAARVIIGQFFTALARQTARSATGGDRSIWTKLRGWLGGRR</sequence>
<dbReference type="EMBL" id="JAFCJH010000016">
    <property type="protein sequence ID" value="MBR0797240.1"/>
    <property type="molecule type" value="Genomic_DNA"/>
</dbReference>
<dbReference type="CDD" id="cd05018">
    <property type="entry name" value="CoxG"/>
    <property type="match status" value="1"/>
</dbReference>
<dbReference type="Gene3D" id="3.30.365.10">
    <property type="entry name" value="Aldehyde oxidase/xanthine dehydrogenase, molybdopterin binding domain"/>
    <property type="match status" value="4"/>
</dbReference>
<name>A0ABS5FKD5_9BRAD</name>
<dbReference type="Gene3D" id="3.90.1170.50">
    <property type="entry name" value="Aldehyde oxidase/xanthine dehydrogenase, a/b hammerhead"/>
    <property type="match status" value="1"/>
</dbReference>
<dbReference type="InterPro" id="IPR008274">
    <property type="entry name" value="AldOxase/xan_DH_MoCoBD1"/>
</dbReference>
<dbReference type="InterPro" id="IPR046867">
    <property type="entry name" value="AldOxase/xan_DH_MoCoBD2"/>
</dbReference>
<dbReference type="Pfam" id="PF02738">
    <property type="entry name" value="MoCoBD_1"/>
    <property type="match status" value="1"/>
</dbReference>
<dbReference type="InterPro" id="IPR037165">
    <property type="entry name" value="AldOxase/xan_DH_Mopterin-bd_sf"/>
</dbReference>
<evidence type="ECO:0000259" key="4">
    <source>
        <dbReference type="SMART" id="SM01008"/>
    </source>
</evidence>
<dbReference type="InterPro" id="IPR023393">
    <property type="entry name" value="START-like_dom_sf"/>
</dbReference>
<reference evidence="6" key="1">
    <citation type="journal article" date="2021" name="ISME J.">
        <title>Evolutionary origin and ecological implication of a unique nif island in free-living Bradyrhizobium lineages.</title>
        <authorList>
            <person name="Tao J."/>
        </authorList>
    </citation>
    <scope>NUCLEOTIDE SEQUENCE [LARGE SCALE GENOMIC DNA]</scope>
    <source>
        <strain evidence="6">SZCCT0434</strain>
    </source>
</reference>
<evidence type="ECO:0000313" key="5">
    <source>
        <dbReference type="EMBL" id="MBR0797240.1"/>
    </source>
</evidence>
<organism evidence="5 6">
    <name type="scientific">Bradyrhizobium jicamae</name>
    <dbReference type="NCBI Taxonomy" id="280332"/>
    <lineage>
        <taxon>Bacteria</taxon>
        <taxon>Pseudomonadati</taxon>
        <taxon>Pseudomonadota</taxon>
        <taxon>Alphaproteobacteria</taxon>
        <taxon>Hyphomicrobiales</taxon>
        <taxon>Nitrobacteraceae</taxon>
        <taxon>Bradyrhizobium</taxon>
    </lineage>
</organism>
<dbReference type="SUPFAM" id="SSF55961">
    <property type="entry name" value="Bet v1-like"/>
    <property type="match status" value="1"/>
</dbReference>
<gene>
    <name evidence="5" type="ORF">JQ615_17755</name>
</gene>
<comment type="caution">
    <text evidence="5">The sequence shown here is derived from an EMBL/GenBank/DDBJ whole genome shotgun (WGS) entry which is preliminary data.</text>
</comment>
<feature type="region of interest" description="Disordered" evidence="3">
    <location>
        <begin position="811"/>
        <end position="830"/>
    </location>
</feature>
<accession>A0ABS5FKD5</accession>
<dbReference type="SUPFAM" id="SSF56003">
    <property type="entry name" value="Molybdenum cofactor-binding domain"/>
    <property type="match status" value="1"/>
</dbReference>
<keyword evidence="1" id="KW-0500">Molybdenum</keyword>
<dbReference type="Gene3D" id="3.30.530.20">
    <property type="match status" value="1"/>
</dbReference>
<keyword evidence="6" id="KW-1185">Reference proteome</keyword>
<proteinExistence type="predicted"/>
<dbReference type="InterPro" id="IPR016208">
    <property type="entry name" value="Ald_Oxase/xanthine_DH-like"/>
</dbReference>
<evidence type="ECO:0000256" key="2">
    <source>
        <dbReference type="ARBA" id="ARBA00023002"/>
    </source>
</evidence>
<dbReference type="Pfam" id="PF01315">
    <property type="entry name" value="Ald_Xan_dh_C"/>
    <property type="match status" value="1"/>
</dbReference>
<dbReference type="Pfam" id="PF20256">
    <property type="entry name" value="MoCoBD_2"/>
    <property type="match status" value="1"/>
</dbReference>
<protein>
    <submittedName>
        <fullName evidence="5">Molybdopterin-dependent oxidoreductase</fullName>
    </submittedName>
</protein>
<dbReference type="PANTHER" id="PTHR11908">
    <property type="entry name" value="XANTHINE DEHYDROGENASE"/>
    <property type="match status" value="1"/>
</dbReference>
<dbReference type="InterPro" id="IPR010419">
    <property type="entry name" value="CO_DH_gsu"/>
</dbReference>
<dbReference type="SUPFAM" id="SSF54665">
    <property type="entry name" value="CO dehydrogenase molybdoprotein N-domain-like"/>
    <property type="match status" value="1"/>
</dbReference>
<dbReference type="InterPro" id="IPR036856">
    <property type="entry name" value="Ald_Oxase/Xan_DH_a/b_sf"/>
</dbReference>
<evidence type="ECO:0000313" key="6">
    <source>
        <dbReference type="Proteomes" id="UP001315278"/>
    </source>
</evidence>
<dbReference type="Proteomes" id="UP001315278">
    <property type="component" value="Unassembled WGS sequence"/>
</dbReference>
<dbReference type="SMART" id="SM01008">
    <property type="entry name" value="Ald_Xan_dh_C"/>
    <property type="match status" value="1"/>
</dbReference>
<evidence type="ECO:0000256" key="3">
    <source>
        <dbReference type="SAM" id="MobiDB-lite"/>
    </source>
</evidence>
<keyword evidence="2" id="KW-0560">Oxidoreductase</keyword>
<evidence type="ECO:0000256" key="1">
    <source>
        <dbReference type="ARBA" id="ARBA00022505"/>
    </source>
</evidence>
<feature type="domain" description="Aldehyde oxidase/xanthine dehydrogenase a/b hammerhead" evidence="4">
    <location>
        <begin position="30"/>
        <end position="141"/>
    </location>
</feature>
<dbReference type="InterPro" id="IPR000674">
    <property type="entry name" value="Ald_Oxase/Xan_DH_a/b"/>
</dbReference>
<dbReference type="Pfam" id="PF06240">
    <property type="entry name" value="COXG"/>
    <property type="match status" value="1"/>
</dbReference>
<dbReference type="PANTHER" id="PTHR11908:SF132">
    <property type="entry name" value="ALDEHYDE OXIDASE 1-RELATED"/>
    <property type="match status" value="1"/>
</dbReference>